<dbReference type="Gene3D" id="3.40.50.1010">
    <property type="entry name" value="5'-nuclease"/>
    <property type="match status" value="1"/>
</dbReference>
<dbReference type="GO" id="GO:0004521">
    <property type="term" value="F:RNA endonuclease activity"/>
    <property type="evidence" value="ECO:0007669"/>
    <property type="project" value="InterPro"/>
</dbReference>
<dbReference type="GO" id="GO:0016075">
    <property type="term" value="P:rRNA catabolic process"/>
    <property type="evidence" value="ECO:0007669"/>
    <property type="project" value="TreeGrafter"/>
</dbReference>
<reference evidence="1" key="1">
    <citation type="submission" date="2021-06" db="EMBL/GenBank/DDBJ databases">
        <title>Halomicroarcula sp. F24A a new haloarchaeum isolated from saline soil.</title>
        <authorList>
            <person name="Duran-Viseras A."/>
            <person name="Sanchez-Porro C."/>
            <person name="Ventosa A."/>
        </authorList>
    </citation>
    <scope>NUCLEOTIDE SEQUENCE</scope>
    <source>
        <strain evidence="1">F24A</strain>
    </source>
</reference>
<dbReference type="PANTHER" id="PTHR42188">
    <property type="entry name" value="23S RRNA-SPECIFIC ENDONUCLEASE VAPC20"/>
    <property type="match status" value="1"/>
</dbReference>
<dbReference type="AlphaFoldDB" id="A0A8J7YK21"/>
<dbReference type="EMBL" id="RKLQ01000002">
    <property type="protein sequence ID" value="MBX0305088.1"/>
    <property type="molecule type" value="Genomic_DNA"/>
</dbReference>
<dbReference type="RefSeq" id="WP_220589282.1">
    <property type="nucleotide sequence ID" value="NZ_RKLQ01000002.1"/>
</dbReference>
<sequence>MTVVVDSGVFYAHADRGASRHGTAVAALSAILEGGYGQPYITDYIYDETVTLTLTRTDSHAEAMRVGRRLRGAGDFPELFHLRNLSKAVFETAVDIFERYDDQQLSFTDATTVAFTETHDIDTVLSFDDDFDGIVDRTDPAEVAREHNP</sequence>
<organism evidence="1 2">
    <name type="scientific">Haloarcula salinisoli</name>
    <dbReference type="NCBI Taxonomy" id="2487746"/>
    <lineage>
        <taxon>Archaea</taxon>
        <taxon>Methanobacteriati</taxon>
        <taxon>Methanobacteriota</taxon>
        <taxon>Stenosarchaea group</taxon>
        <taxon>Halobacteria</taxon>
        <taxon>Halobacteriales</taxon>
        <taxon>Haloarculaceae</taxon>
        <taxon>Haloarcula</taxon>
    </lineage>
</organism>
<dbReference type="PANTHER" id="PTHR42188:SF1">
    <property type="entry name" value="23S RRNA-SPECIFIC ENDONUCLEASE VAPC20"/>
    <property type="match status" value="1"/>
</dbReference>
<protein>
    <submittedName>
        <fullName evidence="1">Type II toxin-antitoxin system VapC family toxin</fullName>
    </submittedName>
</protein>
<gene>
    <name evidence="1" type="ORF">EGD98_15575</name>
</gene>
<name>A0A8J7YK21_9EURY</name>
<proteinExistence type="predicted"/>
<dbReference type="Proteomes" id="UP000783863">
    <property type="component" value="Unassembled WGS sequence"/>
</dbReference>
<keyword evidence="2" id="KW-1185">Reference proteome</keyword>
<comment type="caution">
    <text evidence="1">The sequence shown here is derived from an EMBL/GenBank/DDBJ whole genome shotgun (WGS) entry which is preliminary data.</text>
</comment>
<dbReference type="InterPro" id="IPR029060">
    <property type="entry name" value="PIN-like_dom_sf"/>
</dbReference>
<accession>A0A8J7YK21</accession>
<dbReference type="InterPro" id="IPR039018">
    <property type="entry name" value="VapC20-like"/>
</dbReference>
<evidence type="ECO:0000313" key="1">
    <source>
        <dbReference type="EMBL" id="MBX0305088.1"/>
    </source>
</evidence>
<evidence type="ECO:0000313" key="2">
    <source>
        <dbReference type="Proteomes" id="UP000783863"/>
    </source>
</evidence>
<dbReference type="SUPFAM" id="SSF88723">
    <property type="entry name" value="PIN domain-like"/>
    <property type="match status" value="1"/>
</dbReference>